<dbReference type="Proteomes" id="UP000039865">
    <property type="component" value="Unassembled WGS sequence"/>
</dbReference>
<dbReference type="GO" id="GO:0003676">
    <property type="term" value="F:nucleic acid binding"/>
    <property type="evidence" value="ECO:0007669"/>
    <property type="project" value="InterPro"/>
</dbReference>
<feature type="compositionally biased region" description="Acidic residues" evidence="3">
    <location>
        <begin position="904"/>
        <end position="913"/>
    </location>
</feature>
<protein>
    <submittedName>
        <fullName evidence="5">Ankyrin repeat domain containing protein</fullName>
    </submittedName>
</protein>
<feature type="coiled-coil region" evidence="2">
    <location>
        <begin position="375"/>
        <end position="493"/>
    </location>
</feature>
<feature type="compositionally biased region" description="Basic and acidic residues" evidence="3">
    <location>
        <begin position="863"/>
        <end position="876"/>
    </location>
</feature>
<feature type="region of interest" description="Disordered" evidence="3">
    <location>
        <begin position="863"/>
        <end position="921"/>
    </location>
</feature>
<gene>
    <name evidence="5" type="primary">Contig12544.g13391</name>
    <name evidence="5" type="ORF">STYLEM_7749</name>
</gene>
<evidence type="ECO:0000256" key="3">
    <source>
        <dbReference type="SAM" id="MobiDB-lite"/>
    </source>
</evidence>
<organism evidence="5 6">
    <name type="scientific">Stylonychia lemnae</name>
    <name type="common">Ciliate</name>
    <dbReference type="NCBI Taxonomy" id="5949"/>
    <lineage>
        <taxon>Eukaryota</taxon>
        <taxon>Sar</taxon>
        <taxon>Alveolata</taxon>
        <taxon>Ciliophora</taxon>
        <taxon>Intramacronucleata</taxon>
        <taxon>Spirotrichea</taxon>
        <taxon>Stichotrichia</taxon>
        <taxon>Sporadotrichida</taxon>
        <taxon>Oxytrichidae</taxon>
        <taxon>Stylonychinae</taxon>
        <taxon>Stylonychia</taxon>
    </lineage>
</organism>
<dbReference type="SUPFAM" id="SSF57756">
    <property type="entry name" value="Retrovirus zinc finger-like domains"/>
    <property type="match status" value="1"/>
</dbReference>
<name>A0A078A916_STYLE</name>
<keyword evidence="1" id="KW-0862">Zinc</keyword>
<feature type="compositionally biased region" description="Basic and acidic residues" evidence="3">
    <location>
        <begin position="1130"/>
        <end position="1141"/>
    </location>
</feature>
<feature type="region of interest" description="Disordered" evidence="3">
    <location>
        <begin position="1"/>
        <end position="120"/>
    </location>
</feature>
<feature type="compositionally biased region" description="Low complexity" evidence="3">
    <location>
        <begin position="265"/>
        <end position="274"/>
    </location>
</feature>
<evidence type="ECO:0000256" key="1">
    <source>
        <dbReference type="PROSITE-ProRule" id="PRU00432"/>
    </source>
</evidence>
<proteinExistence type="predicted"/>
<feature type="coiled-coil region" evidence="2">
    <location>
        <begin position="570"/>
        <end position="646"/>
    </location>
</feature>
<dbReference type="PROSITE" id="PS51113">
    <property type="entry name" value="ZF_BTK"/>
    <property type="match status" value="1"/>
</dbReference>
<accession>A0A078A916</accession>
<feature type="region of interest" description="Disordered" evidence="3">
    <location>
        <begin position="336"/>
        <end position="366"/>
    </location>
</feature>
<feature type="compositionally biased region" description="Polar residues" evidence="3">
    <location>
        <begin position="30"/>
        <end position="69"/>
    </location>
</feature>
<dbReference type="Gene3D" id="4.10.60.10">
    <property type="entry name" value="Zinc finger, CCHC-type"/>
    <property type="match status" value="1"/>
</dbReference>
<dbReference type="GO" id="GO:0035556">
    <property type="term" value="P:intracellular signal transduction"/>
    <property type="evidence" value="ECO:0007669"/>
    <property type="project" value="InterPro"/>
</dbReference>
<dbReference type="InterPro" id="IPR036875">
    <property type="entry name" value="Znf_CCHC_sf"/>
</dbReference>
<feature type="region of interest" description="Disordered" evidence="3">
    <location>
        <begin position="979"/>
        <end position="1019"/>
    </location>
</feature>
<feature type="compositionally biased region" description="Basic and acidic residues" evidence="3">
    <location>
        <begin position="355"/>
        <end position="364"/>
    </location>
</feature>
<feature type="compositionally biased region" description="Low complexity" evidence="3">
    <location>
        <begin position="107"/>
        <end position="120"/>
    </location>
</feature>
<feature type="compositionally biased region" description="Basic residues" evidence="3">
    <location>
        <begin position="78"/>
        <end position="89"/>
    </location>
</feature>
<feature type="compositionally biased region" description="Basic and acidic residues" evidence="3">
    <location>
        <begin position="1151"/>
        <end position="1169"/>
    </location>
</feature>
<dbReference type="EMBL" id="CCKQ01007407">
    <property type="protein sequence ID" value="CDW78765.1"/>
    <property type="molecule type" value="Genomic_DNA"/>
</dbReference>
<feature type="compositionally biased region" description="Low complexity" evidence="3">
    <location>
        <begin position="18"/>
        <end position="29"/>
    </location>
</feature>
<dbReference type="InParanoid" id="A0A078A916"/>
<dbReference type="PROSITE" id="PS50158">
    <property type="entry name" value="ZF_CCHC"/>
    <property type="match status" value="1"/>
</dbReference>
<reference evidence="5 6" key="1">
    <citation type="submission" date="2014-06" db="EMBL/GenBank/DDBJ databases">
        <authorList>
            <person name="Swart Estienne"/>
        </authorList>
    </citation>
    <scope>NUCLEOTIDE SEQUENCE [LARGE SCALE GENOMIC DNA]</scope>
    <source>
        <strain evidence="5 6">130c</strain>
    </source>
</reference>
<evidence type="ECO:0000259" key="4">
    <source>
        <dbReference type="PROSITE" id="PS50158"/>
    </source>
</evidence>
<sequence>MQTNTLSNDVFSNQDQFSNPNLLNNLSPSDINGNFDQKNIVSPRNGQQNQLSPRQPSSFQIQPQLTPLQDSKEDERKQKKSRKRGKKSRGGGGGSQIRADSFSGVKNMNTGTGGDNSNTTDANNQLFKNQMNKKFELSSKQFTQRNNQSTLTQPIMHQNSNAKNNKLSSMMNVNASDIMSEQIDDVSTNIAPTMINSGPNLHQHQNQMSSGNDISTYRILQNIDKLSPRQNEESFYNFTQIGSMNSNNPRNLPLNQMFSNIGSTVQSNNSNQVKSNRKNKYKVNSGGNSQRGKSTDQRHSKYHENNHIDIDQITPEIAAQVVRNYLLPMFEKDSRKITREKRQGELNSPASPRKFQKEGDEGDKSNTVYGELKLSEKLSLEMIQVRKDKESLKERIEQLEILYQNLEKKLVVTEVKYSKNKYKLKLSKGFISSLEKQKINLEIQLKKLQEQSKQQQSLLLINESNRKIFSEQLQNEKVKNEKLKNQIIDLKYQNSLMKMESDIMGDQLKRLYDAISFLGEGKKHADKKQVELDQIRKGYDDLMFEKEINNSELQTVFERDKYRGEVRDVVKTLKKNQEDKEKLMAVLKERMNQLDSESKTAQLEANKWQDEFLKLDKQVKALQNERDKMRQRIQKLKNRRNFNINQKICKQCGKEYLEKENFNWSCRTHRSEFGGEMWWCCGKTTKDAPGCKFSKHVSKEDEDEDLEQQEETDAALKNKYARCYCCKEKGHRAQDCPRDPNIKTAIDANDEDMRIIKAKDFRKLLSDSLNITQKLFKGSMAFDDYSYKFYNNTVLNPKTVKAINDEENTSLIAAVEVKGVGGGIAGDQSSNLTTDQVREFEQSMHYDEDGAVNDFIGKDLKGSITDQRREDEKKDDMYDDDDDDIKHKKKKNGDDSEKESNEGSVEDQDDDDNGGGAENVRQKPKLTRLVIDQMKSLQERDLFEDILEVKNQAKLSNLQGSKSNLIDLKDYLKELQKKSLRANRQNKPQLRKKNDNGGQDNLGDDWHQSSFEGRSSQMKDSVADQNLYGISYGASSDNPENRQNQALIEEIDKMFDNNNIQSRQDNRVDRNVMDATNINNQNSVIASSEIGIKGMGRGKGQDLSIFENSIEQDLDQSTNRQLIKKGNQQVEKKGKGEELKQQKTKGTSKKTPLETEKELGKKKTGKEAGMETLMQQIEGEYDDSKKGGKKGASAEPKKKIDIKSQIKQ</sequence>
<dbReference type="GO" id="GO:0008270">
    <property type="term" value="F:zinc ion binding"/>
    <property type="evidence" value="ECO:0007669"/>
    <property type="project" value="UniProtKB-KW"/>
</dbReference>
<keyword evidence="2" id="KW-0175">Coiled coil</keyword>
<dbReference type="InterPro" id="IPR001878">
    <property type="entry name" value="Znf_CCHC"/>
</dbReference>
<feature type="compositionally biased region" description="Polar residues" evidence="3">
    <location>
        <begin position="1"/>
        <end position="17"/>
    </location>
</feature>
<feature type="domain" description="CCHC-type" evidence="4">
    <location>
        <begin position="722"/>
        <end position="738"/>
    </location>
</feature>
<keyword evidence="1" id="KW-0863">Zinc-finger</keyword>
<feature type="region of interest" description="Disordered" evidence="3">
    <location>
        <begin position="261"/>
        <end position="300"/>
    </location>
</feature>
<dbReference type="AlphaFoldDB" id="A0A078A916"/>
<feature type="region of interest" description="Disordered" evidence="3">
    <location>
        <begin position="1125"/>
        <end position="1208"/>
    </location>
</feature>
<evidence type="ECO:0000256" key="2">
    <source>
        <dbReference type="SAM" id="Coils"/>
    </source>
</evidence>
<dbReference type="OrthoDB" id="313515at2759"/>
<feature type="compositionally biased region" description="Polar residues" evidence="3">
    <location>
        <begin position="1008"/>
        <end position="1019"/>
    </location>
</feature>
<feature type="compositionally biased region" description="Basic and acidic residues" evidence="3">
    <location>
        <begin position="892"/>
        <end position="901"/>
    </location>
</feature>
<evidence type="ECO:0000313" key="5">
    <source>
        <dbReference type="EMBL" id="CDW78765.1"/>
    </source>
</evidence>
<keyword evidence="1" id="KW-0479">Metal-binding</keyword>
<feature type="compositionally biased region" description="Basic and acidic residues" evidence="3">
    <location>
        <begin position="1195"/>
        <end position="1208"/>
    </location>
</feature>
<dbReference type="InterPro" id="IPR001562">
    <property type="entry name" value="Znf_Btk_motif"/>
</dbReference>
<evidence type="ECO:0000313" key="6">
    <source>
        <dbReference type="Proteomes" id="UP000039865"/>
    </source>
</evidence>
<keyword evidence="6" id="KW-1185">Reference proteome</keyword>